<feature type="domain" description="Fibrinogen C-terminal" evidence="3">
    <location>
        <begin position="28"/>
        <end position="199"/>
    </location>
</feature>
<dbReference type="GO" id="GO:0005615">
    <property type="term" value="C:extracellular space"/>
    <property type="evidence" value="ECO:0007669"/>
    <property type="project" value="TreeGrafter"/>
</dbReference>
<dbReference type="Proteomes" id="UP000230750">
    <property type="component" value="Unassembled WGS sequence"/>
</dbReference>
<protein>
    <submittedName>
        <fullName evidence="4">Putative tenascin-R-like</fullName>
    </submittedName>
</protein>
<dbReference type="SUPFAM" id="SSF56496">
    <property type="entry name" value="Fibrinogen C-terminal domain-like"/>
    <property type="match status" value="1"/>
</dbReference>
<dbReference type="STRING" id="307972.A0A2G8LI76"/>
<name>A0A2G8LI76_STIJA</name>
<keyword evidence="5" id="KW-1185">Reference proteome</keyword>
<feature type="region of interest" description="Disordered" evidence="1">
    <location>
        <begin position="156"/>
        <end position="176"/>
    </location>
</feature>
<comment type="caution">
    <text evidence="4">The sequence shown here is derived from an EMBL/GenBank/DDBJ whole genome shotgun (WGS) entry which is preliminary data.</text>
</comment>
<feature type="transmembrane region" description="Helical" evidence="2">
    <location>
        <begin position="43"/>
        <end position="65"/>
    </location>
</feature>
<keyword evidence="2" id="KW-0812">Transmembrane</keyword>
<evidence type="ECO:0000256" key="1">
    <source>
        <dbReference type="SAM" id="MobiDB-lite"/>
    </source>
</evidence>
<evidence type="ECO:0000313" key="5">
    <source>
        <dbReference type="Proteomes" id="UP000230750"/>
    </source>
</evidence>
<dbReference type="AlphaFoldDB" id="A0A2G8LI76"/>
<dbReference type="OrthoDB" id="7735550at2759"/>
<dbReference type="SMART" id="SM00186">
    <property type="entry name" value="FBG"/>
    <property type="match status" value="1"/>
</dbReference>
<dbReference type="Gene3D" id="3.90.215.10">
    <property type="entry name" value="Gamma Fibrinogen, chain A, domain 1"/>
    <property type="match status" value="1"/>
</dbReference>
<proteinExistence type="predicted"/>
<dbReference type="InterPro" id="IPR036056">
    <property type="entry name" value="Fibrinogen-like_C"/>
</dbReference>
<gene>
    <name evidence="4" type="ORF">BSL78_03101</name>
</gene>
<evidence type="ECO:0000313" key="4">
    <source>
        <dbReference type="EMBL" id="PIK59946.1"/>
    </source>
</evidence>
<dbReference type="Pfam" id="PF00147">
    <property type="entry name" value="Fibrinogen_C"/>
    <property type="match status" value="1"/>
</dbReference>
<evidence type="ECO:0000256" key="2">
    <source>
        <dbReference type="SAM" id="Phobius"/>
    </source>
</evidence>
<feature type="compositionally biased region" description="Polar residues" evidence="1">
    <location>
        <begin position="156"/>
        <end position="168"/>
    </location>
</feature>
<evidence type="ECO:0000259" key="3">
    <source>
        <dbReference type="PROSITE" id="PS51406"/>
    </source>
</evidence>
<reference evidence="4 5" key="1">
    <citation type="journal article" date="2017" name="PLoS Biol.">
        <title>The sea cucumber genome provides insights into morphological evolution and visceral regeneration.</title>
        <authorList>
            <person name="Zhang X."/>
            <person name="Sun L."/>
            <person name="Yuan J."/>
            <person name="Sun Y."/>
            <person name="Gao Y."/>
            <person name="Zhang L."/>
            <person name="Li S."/>
            <person name="Dai H."/>
            <person name="Hamel J.F."/>
            <person name="Liu C."/>
            <person name="Yu Y."/>
            <person name="Liu S."/>
            <person name="Lin W."/>
            <person name="Guo K."/>
            <person name="Jin S."/>
            <person name="Xu P."/>
            <person name="Storey K.B."/>
            <person name="Huan P."/>
            <person name="Zhang T."/>
            <person name="Zhou Y."/>
            <person name="Zhang J."/>
            <person name="Lin C."/>
            <person name="Li X."/>
            <person name="Xing L."/>
            <person name="Huo D."/>
            <person name="Sun M."/>
            <person name="Wang L."/>
            <person name="Mercier A."/>
            <person name="Li F."/>
            <person name="Yang H."/>
            <person name="Xiang J."/>
        </authorList>
    </citation>
    <scope>NUCLEOTIDE SEQUENCE [LARGE SCALE GENOMIC DNA]</scope>
    <source>
        <strain evidence="4">Shaxun</strain>
        <tissue evidence="4">Muscle</tissue>
    </source>
</reference>
<dbReference type="EMBL" id="MRZV01000069">
    <property type="protein sequence ID" value="PIK59946.1"/>
    <property type="molecule type" value="Genomic_DNA"/>
</dbReference>
<keyword evidence="2" id="KW-0472">Membrane</keyword>
<dbReference type="PANTHER" id="PTHR19143">
    <property type="entry name" value="FIBRINOGEN/TENASCIN/ANGIOPOEITIN"/>
    <property type="match status" value="1"/>
</dbReference>
<dbReference type="InterPro" id="IPR050373">
    <property type="entry name" value="Fibrinogen_C-term_domain"/>
</dbReference>
<keyword evidence="2" id="KW-1133">Transmembrane helix</keyword>
<dbReference type="InterPro" id="IPR014716">
    <property type="entry name" value="Fibrinogen_a/b/g_C_1"/>
</dbReference>
<accession>A0A2G8LI76</accession>
<dbReference type="InterPro" id="IPR002181">
    <property type="entry name" value="Fibrinogen_a/b/g_C_dom"/>
</dbReference>
<dbReference type="PROSITE" id="PS51406">
    <property type="entry name" value="FIBRINOGEN_C_2"/>
    <property type="match status" value="1"/>
</dbReference>
<organism evidence="4 5">
    <name type="scientific">Stichopus japonicus</name>
    <name type="common">Sea cucumber</name>
    <dbReference type="NCBI Taxonomy" id="307972"/>
    <lineage>
        <taxon>Eukaryota</taxon>
        <taxon>Metazoa</taxon>
        <taxon>Echinodermata</taxon>
        <taxon>Eleutherozoa</taxon>
        <taxon>Echinozoa</taxon>
        <taxon>Holothuroidea</taxon>
        <taxon>Aspidochirotacea</taxon>
        <taxon>Aspidochirotida</taxon>
        <taxon>Stichopodidae</taxon>
        <taxon>Apostichopus</taxon>
    </lineage>
</organism>
<sequence length="271" mass="31352">MRVTSVAVTQPVIRGTVSVNVTAIQTTKGRSDVHKTCTRLLDLYVSVHAVMVFTPFTLMVGQAAFRFIVFQRRSSASVDFYRGWSDYKDGFGTKNHDHWLGNKYIHSLTNQKTYQLRIDLRDSGSSSKYAVYSTFRINNEADKYRLSVGSHSGNTGYDSLSGSNNKPFSTKDRDNDGWSSYDCAERHRGAWWFYEYYRCRDYYSASYCRSYCPYYCYYFPDGSDNCAYCAYSHLNGDYDGSTRGTHMFWYSYSLNSYGCNLQYTDMKIRPV</sequence>
<dbReference type="PANTHER" id="PTHR19143:SF458">
    <property type="entry name" value="FIBRINOGEN C-TERMINAL DOMAIN-CONTAINING PROTEIN-RELATED"/>
    <property type="match status" value="1"/>
</dbReference>